<dbReference type="GO" id="GO:0003677">
    <property type="term" value="F:DNA binding"/>
    <property type="evidence" value="ECO:0007669"/>
    <property type="project" value="UniProtKB-KW"/>
</dbReference>
<evidence type="ECO:0000313" key="4">
    <source>
        <dbReference type="Proteomes" id="UP000824169"/>
    </source>
</evidence>
<sequence>MSFGEHLRTLIEERNMTQKELAKQLNIAPSTIGSYVQNTREPDFSTLKLLAQYFHVSIDYLLDNHTGNGPSRNENELIRIFRSLTEEQQIICIEQCKVFVRINHREETDEPKQGRARPT</sequence>
<dbReference type="CDD" id="cd00093">
    <property type="entry name" value="HTH_XRE"/>
    <property type="match status" value="1"/>
</dbReference>
<dbReference type="Proteomes" id="UP000824169">
    <property type="component" value="Unassembled WGS sequence"/>
</dbReference>
<dbReference type="SUPFAM" id="SSF47413">
    <property type="entry name" value="lambda repressor-like DNA-binding domains"/>
    <property type="match status" value="1"/>
</dbReference>
<evidence type="ECO:0000259" key="2">
    <source>
        <dbReference type="PROSITE" id="PS50943"/>
    </source>
</evidence>
<dbReference type="EMBL" id="DVOO01000009">
    <property type="protein sequence ID" value="HIV24637.1"/>
    <property type="molecule type" value="Genomic_DNA"/>
</dbReference>
<dbReference type="PANTHER" id="PTHR46558">
    <property type="entry name" value="TRACRIPTIONAL REGULATORY PROTEIN-RELATED-RELATED"/>
    <property type="match status" value="1"/>
</dbReference>
<dbReference type="Gene3D" id="1.10.260.40">
    <property type="entry name" value="lambda repressor-like DNA-binding domains"/>
    <property type="match status" value="1"/>
</dbReference>
<evidence type="ECO:0000313" key="3">
    <source>
        <dbReference type="EMBL" id="HIV24637.1"/>
    </source>
</evidence>
<keyword evidence="1" id="KW-0238">DNA-binding</keyword>
<gene>
    <name evidence="3" type="ORF">IAB71_02430</name>
</gene>
<dbReference type="InterPro" id="IPR010982">
    <property type="entry name" value="Lambda_DNA-bd_dom_sf"/>
</dbReference>
<dbReference type="AlphaFoldDB" id="A0A9D1P1L1"/>
<dbReference type="Pfam" id="PF01381">
    <property type="entry name" value="HTH_3"/>
    <property type="match status" value="1"/>
</dbReference>
<name>A0A9D1P1L1_9FIRM</name>
<protein>
    <submittedName>
        <fullName evidence="3">Helix-turn-helix transcriptional regulator</fullName>
    </submittedName>
</protein>
<reference evidence="3" key="1">
    <citation type="submission" date="2020-10" db="EMBL/GenBank/DDBJ databases">
        <authorList>
            <person name="Gilroy R."/>
        </authorList>
    </citation>
    <scope>NUCLEOTIDE SEQUENCE</scope>
    <source>
        <strain evidence="3">CHK188-20938</strain>
    </source>
</reference>
<proteinExistence type="predicted"/>
<dbReference type="SMART" id="SM00530">
    <property type="entry name" value="HTH_XRE"/>
    <property type="match status" value="1"/>
</dbReference>
<feature type="domain" description="HTH cro/C1-type" evidence="2">
    <location>
        <begin position="7"/>
        <end position="61"/>
    </location>
</feature>
<evidence type="ECO:0000256" key="1">
    <source>
        <dbReference type="ARBA" id="ARBA00023125"/>
    </source>
</evidence>
<accession>A0A9D1P1L1</accession>
<dbReference type="InterPro" id="IPR001387">
    <property type="entry name" value="Cro/C1-type_HTH"/>
</dbReference>
<dbReference type="PANTHER" id="PTHR46558:SF11">
    <property type="entry name" value="HTH-TYPE TRANSCRIPTIONAL REGULATOR XRE"/>
    <property type="match status" value="1"/>
</dbReference>
<reference evidence="3" key="2">
    <citation type="journal article" date="2021" name="PeerJ">
        <title>Extensive microbial diversity within the chicken gut microbiome revealed by metagenomics and culture.</title>
        <authorList>
            <person name="Gilroy R."/>
            <person name="Ravi A."/>
            <person name="Getino M."/>
            <person name="Pursley I."/>
            <person name="Horton D.L."/>
            <person name="Alikhan N.F."/>
            <person name="Baker D."/>
            <person name="Gharbi K."/>
            <person name="Hall N."/>
            <person name="Watson M."/>
            <person name="Adriaenssens E.M."/>
            <person name="Foster-Nyarko E."/>
            <person name="Jarju S."/>
            <person name="Secka A."/>
            <person name="Antonio M."/>
            <person name="Oren A."/>
            <person name="Chaudhuri R.R."/>
            <person name="La Ragione R."/>
            <person name="Hildebrand F."/>
            <person name="Pallen M.J."/>
        </authorList>
    </citation>
    <scope>NUCLEOTIDE SEQUENCE</scope>
    <source>
        <strain evidence="3">CHK188-20938</strain>
    </source>
</reference>
<comment type="caution">
    <text evidence="3">The sequence shown here is derived from an EMBL/GenBank/DDBJ whole genome shotgun (WGS) entry which is preliminary data.</text>
</comment>
<organism evidence="3 4">
    <name type="scientific">Candidatus Scatomonas pullistercoris</name>
    <dbReference type="NCBI Taxonomy" id="2840920"/>
    <lineage>
        <taxon>Bacteria</taxon>
        <taxon>Bacillati</taxon>
        <taxon>Bacillota</taxon>
        <taxon>Clostridia</taxon>
        <taxon>Lachnospirales</taxon>
        <taxon>Lachnospiraceae</taxon>
        <taxon>Lachnospiraceae incertae sedis</taxon>
        <taxon>Candidatus Scatomonas</taxon>
    </lineage>
</organism>
<dbReference type="PROSITE" id="PS50943">
    <property type="entry name" value="HTH_CROC1"/>
    <property type="match status" value="1"/>
</dbReference>